<feature type="domain" description="DH" evidence="2">
    <location>
        <begin position="305"/>
        <end position="498"/>
    </location>
</feature>
<dbReference type="GO" id="GO:0005085">
    <property type="term" value="F:guanyl-nucleotide exchange factor activity"/>
    <property type="evidence" value="ECO:0007669"/>
    <property type="project" value="InterPro"/>
</dbReference>
<dbReference type="AlphaFoldDB" id="A0A811KW33"/>
<dbReference type="Pfam" id="PF00621">
    <property type="entry name" value="RhoGEF"/>
    <property type="match status" value="1"/>
</dbReference>
<dbReference type="OrthoDB" id="245697at2759"/>
<dbReference type="SUPFAM" id="SSF50729">
    <property type="entry name" value="PH domain-like"/>
    <property type="match status" value="2"/>
</dbReference>
<dbReference type="PANTHER" id="PTHR12673:SF241">
    <property type="entry name" value="DH DOMAIN-CONTAINING PROTEIN"/>
    <property type="match status" value="1"/>
</dbReference>
<dbReference type="PANTHER" id="PTHR12673">
    <property type="entry name" value="FACIOGENITAL DYSPLASIA PROTEIN"/>
    <property type="match status" value="1"/>
</dbReference>
<dbReference type="CDD" id="cd00065">
    <property type="entry name" value="FYVE_like_SF"/>
    <property type="match status" value="1"/>
</dbReference>
<dbReference type="GO" id="GO:0007010">
    <property type="term" value="P:cytoskeleton organization"/>
    <property type="evidence" value="ECO:0007669"/>
    <property type="project" value="TreeGrafter"/>
</dbReference>
<evidence type="ECO:0000313" key="4">
    <source>
        <dbReference type="Proteomes" id="UP000614601"/>
    </source>
</evidence>
<dbReference type="InterPro" id="IPR011011">
    <property type="entry name" value="Znf_FYVE_PHD"/>
</dbReference>
<evidence type="ECO:0000313" key="3">
    <source>
        <dbReference type="EMBL" id="CAD5220030.1"/>
    </source>
</evidence>
<dbReference type="InterPro" id="IPR013083">
    <property type="entry name" value="Znf_RING/FYVE/PHD"/>
</dbReference>
<dbReference type="Proteomes" id="UP000614601">
    <property type="component" value="Unassembled WGS sequence"/>
</dbReference>
<gene>
    <name evidence="3" type="ORF">BOKJ2_LOCUS8740</name>
</gene>
<comment type="caution">
    <text evidence="3">The sequence shown here is derived from an EMBL/GenBank/DDBJ whole genome shotgun (WGS) entry which is preliminary data.</text>
</comment>
<accession>A0A811KW33</accession>
<dbReference type="InterPro" id="IPR000219">
    <property type="entry name" value="DH_dom"/>
</dbReference>
<dbReference type="Proteomes" id="UP000783686">
    <property type="component" value="Unassembled WGS sequence"/>
</dbReference>
<evidence type="ECO:0000259" key="2">
    <source>
        <dbReference type="PROSITE" id="PS50010"/>
    </source>
</evidence>
<dbReference type="SMART" id="SM00325">
    <property type="entry name" value="RhoGEF"/>
    <property type="match status" value="1"/>
</dbReference>
<evidence type="ECO:0000259" key="1">
    <source>
        <dbReference type="PROSITE" id="PS50003"/>
    </source>
</evidence>
<name>A0A811KW33_9BILA</name>
<proteinExistence type="predicted"/>
<dbReference type="EMBL" id="CAJFCW020000004">
    <property type="protein sequence ID" value="CAG9113146.1"/>
    <property type="molecule type" value="Genomic_DNA"/>
</dbReference>
<protein>
    <submittedName>
        <fullName evidence="3">Uncharacterized protein</fullName>
    </submittedName>
</protein>
<feature type="domain" description="PH" evidence="1">
    <location>
        <begin position="731"/>
        <end position="822"/>
    </location>
</feature>
<dbReference type="InterPro" id="IPR051092">
    <property type="entry name" value="FYVE_RhoGEF_PH"/>
</dbReference>
<dbReference type="InterPro" id="IPR001849">
    <property type="entry name" value="PH_domain"/>
</dbReference>
<dbReference type="Gene3D" id="3.30.40.10">
    <property type="entry name" value="Zinc/RING finger domain, C3HC4 (zinc finger)"/>
    <property type="match status" value="1"/>
</dbReference>
<keyword evidence="4" id="KW-1185">Reference proteome</keyword>
<dbReference type="SMART" id="SM00233">
    <property type="entry name" value="PH"/>
    <property type="match status" value="2"/>
</dbReference>
<dbReference type="CDD" id="cd00160">
    <property type="entry name" value="RhoGEF"/>
    <property type="match status" value="1"/>
</dbReference>
<dbReference type="SUPFAM" id="SSF48065">
    <property type="entry name" value="DBL homology domain (DH-domain)"/>
    <property type="match status" value="1"/>
</dbReference>
<dbReference type="GO" id="GO:0005737">
    <property type="term" value="C:cytoplasm"/>
    <property type="evidence" value="ECO:0007669"/>
    <property type="project" value="TreeGrafter"/>
</dbReference>
<dbReference type="Pfam" id="PF00169">
    <property type="entry name" value="PH"/>
    <property type="match status" value="1"/>
</dbReference>
<dbReference type="PROSITE" id="PS50003">
    <property type="entry name" value="PH_DOMAIN"/>
    <property type="match status" value="1"/>
</dbReference>
<dbReference type="SUPFAM" id="SSF57903">
    <property type="entry name" value="FYVE/PHD zinc finger"/>
    <property type="match status" value="1"/>
</dbReference>
<dbReference type="InterPro" id="IPR035899">
    <property type="entry name" value="DBL_dom_sf"/>
</dbReference>
<dbReference type="GO" id="GO:0046847">
    <property type="term" value="P:filopodium assembly"/>
    <property type="evidence" value="ECO:0007669"/>
    <property type="project" value="TreeGrafter"/>
</dbReference>
<sequence>MTLGSSEAFLQSYQISPHNHNAHKIPDDIDLEGGTLISVEEFEEIDPIDSCKVFVTRYNVQSADGTEESTFTKKRKIRVNCTESVQRIEYSRGKESKFEEETLVYNPIEALNGRQHPNDLRLIQSYGNKDNLSQVFLKTQDQLMQMIQQKKDNYVDTFPELFANLRSQPAILGDNPSTYQEVVVNPDGSTTVRTKSSKAFSSHYTRQETYLNGVRQDTKCKFRAFMEYAGPEGGFKIKVKDNPDDDLSEDEGETDSLSLISRLSRSCLSDVHDTQSEVSDDRSALVVHDRNVPTIRKDPLKRYEKAWHAVNELVESENRYVQKLFLLDRFREEMEKEKLLDKRQMGLLFANTASLYRFHNDHLLPQLMDRRREWGNTRKISDVIKKQGPFLKMYSEYTNNYKNATSVFEEAMRRKRKFEFIVRKLEICLLYYTLFKKLPECENMSLVSHLICPVQRVMRYQLLLKEYQKYLEHSDPDYEDTEQALELVVGAASHANEMMRKLDRYRNVLEVQEMLGGSISLVSPSRELLKRSKLSKISSSTGKCEERLLYVFNDLILLTSERTIGLGSKLKLRAVFDPIYTQICEGDNLEREHSFYLRGADHAGGPSRCVELFCNTHNDKSSLIDTIWTVISDSHQRKNSFKLTAIPPNIANMTEDKKSCARCDEEFPWYARTGVQCCQCHRKYCKRCFNNNGKKSRICDACGSVNEENDNNNHNVPGRQNVLDIPADTYDIIKASNVKLKSSSGKILERYFVLRKNFCLYSYNNKKDSCALSMLPISGCEVSPGNETRTLLIKHLRRTYTVLLENDTDHTEWMAALILSANAMIPGVEN</sequence>
<dbReference type="EMBL" id="CAJFDH010000004">
    <property type="protein sequence ID" value="CAD5220030.1"/>
    <property type="molecule type" value="Genomic_DNA"/>
</dbReference>
<dbReference type="PROSITE" id="PS50010">
    <property type="entry name" value="DH_2"/>
    <property type="match status" value="1"/>
</dbReference>
<reference evidence="3" key="1">
    <citation type="submission" date="2020-09" db="EMBL/GenBank/DDBJ databases">
        <authorList>
            <person name="Kikuchi T."/>
        </authorList>
    </citation>
    <scope>NUCLEOTIDE SEQUENCE</scope>
    <source>
        <strain evidence="3">SH1</strain>
    </source>
</reference>
<dbReference type="Gene3D" id="1.20.900.10">
    <property type="entry name" value="Dbl homology (DH) domain"/>
    <property type="match status" value="1"/>
</dbReference>
<organism evidence="3 4">
    <name type="scientific">Bursaphelenchus okinawaensis</name>
    <dbReference type="NCBI Taxonomy" id="465554"/>
    <lineage>
        <taxon>Eukaryota</taxon>
        <taxon>Metazoa</taxon>
        <taxon>Ecdysozoa</taxon>
        <taxon>Nematoda</taxon>
        <taxon>Chromadorea</taxon>
        <taxon>Rhabditida</taxon>
        <taxon>Tylenchina</taxon>
        <taxon>Tylenchomorpha</taxon>
        <taxon>Aphelenchoidea</taxon>
        <taxon>Aphelenchoididae</taxon>
        <taxon>Bursaphelenchus</taxon>
    </lineage>
</organism>
<dbReference type="InterPro" id="IPR011993">
    <property type="entry name" value="PH-like_dom_sf"/>
</dbReference>
<dbReference type="Gene3D" id="2.30.29.30">
    <property type="entry name" value="Pleckstrin-homology domain (PH domain)/Phosphotyrosine-binding domain (PTB)"/>
    <property type="match status" value="2"/>
</dbReference>